<dbReference type="AlphaFoldDB" id="A0A1M4X7B7"/>
<feature type="domain" description="Enoyl reductase (ER)" evidence="1">
    <location>
        <begin position="18"/>
        <end position="324"/>
    </location>
</feature>
<protein>
    <submittedName>
        <fullName evidence="2">NADPH:quinone reductase</fullName>
    </submittedName>
</protein>
<dbReference type="SUPFAM" id="SSF50129">
    <property type="entry name" value="GroES-like"/>
    <property type="match status" value="1"/>
</dbReference>
<dbReference type="InterPro" id="IPR052585">
    <property type="entry name" value="Lipid_raft_assoc_Zn_ADH"/>
</dbReference>
<evidence type="ECO:0000259" key="1">
    <source>
        <dbReference type="SMART" id="SM00829"/>
    </source>
</evidence>
<dbReference type="InterPro" id="IPR013154">
    <property type="entry name" value="ADH-like_N"/>
</dbReference>
<dbReference type="Proteomes" id="UP000184476">
    <property type="component" value="Unassembled WGS sequence"/>
</dbReference>
<dbReference type="PANTHER" id="PTHR43482:SF1">
    <property type="entry name" value="PROTEIN AST1-RELATED"/>
    <property type="match status" value="1"/>
</dbReference>
<dbReference type="STRING" id="112248.SAMN05444392_104172"/>
<evidence type="ECO:0000313" key="3">
    <source>
        <dbReference type="Proteomes" id="UP000184476"/>
    </source>
</evidence>
<dbReference type="SMART" id="SM00829">
    <property type="entry name" value="PKS_ER"/>
    <property type="match status" value="1"/>
</dbReference>
<proteinExistence type="predicted"/>
<dbReference type="GO" id="GO:0016491">
    <property type="term" value="F:oxidoreductase activity"/>
    <property type="evidence" value="ECO:0007669"/>
    <property type="project" value="InterPro"/>
</dbReference>
<dbReference type="CDD" id="cd05289">
    <property type="entry name" value="MDR_like_2"/>
    <property type="match status" value="1"/>
</dbReference>
<dbReference type="Pfam" id="PF08240">
    <property type="entry name" value="ADH_N"/>
    <property type="match status" value="1"/>
</dbReference>
<keyword evidence="3" id="KW-1185">Reference proteome</keyword>
<reference evidence="2 3" key="1">
    <citation type="submission" date="2016-11" db="EMBL/GenBank/DDBJ databases">
        <authorList>
            <person name="Jaros S."/>
            <person name="Januszkiewicz K."/>
            <person name="Wedrychowicz H."/>
        </authorList>
    </citation>
    <scope>NUCLEOTIDE SEQUENCE [LARGE SCALE GENOMIC DNA]</scope>
    <source>
        <strain evidence="2 3">DSM 44666</strain>
    </source>
</reference>
<dbReference type="RefSeq" id="WP_217653542.1">
    <property type="nucleotide sequence ID" value="NZ_FQVL01000004.1"/>
</dbReference>
<dbReference type="Gene3D" id="3.90.180.10">
    <property type="entry name" value="Medium-chain alcohol dehydrogenases, catalytic domain"/>
    <property type="match status" value="1"/>
</dbReference>
<dbReference type="Pfam" id="PF13602">
    <property type="entry name" value="ADH_zinc_N_2"/>
    <property type="match status" value="1"/>
</dbReference>
<name>A0A1M4X7B7_9BACL</name>
<dbReference type="PROSITE" id="PS01162">
    <property type="entry name" value="QOR_ZETA_CRYSTAL"/>
    <property type="match status" value="1"/>
</dbReference>
<dbReference type="Gene3D" id="3.40.50.720">
    <property type="entry name" value="NAD(P)-binding Rossmann-like Domain"/>
    <property type="match status" value="1"/>
</dbReference>
<dbReference type="InterPro" id="IPR020843">
    <property type="entry name" value="ER"/>
</dbReference>
<dbReference type="PANTHER" id="PTHR43482">
    <property type="entry name" value="PROTEIN AST1-RELATED"/>
    <property type="match status" value="1"/>
</dbReference>
<accession>A0A1M4X7B7</accession>
<evidence type="ECO:0000313" key="2">
    <source>
        <dbReference type="EMBL" id="SHE89399.1"/>
    </source>
</evidence>
<dbReference type="InterPro" id="IPR011032">
    <property type="entry name" value="GroES-like_sf"/>
</dbReference>
<dbReference type="EMBL" id="FQVL01000004">
    <property type="protein sequence ID" value="SHE89399.1"/>
    <property type="molecule type" value="Genomic_DNA"/>
</dbReference>
<dbReference type="InterPro" id="IPR002364">
    <property type="entry name" value="Quin_OxRdtase/zeta-crystal_CS"/>
</dbReference>
<sequence>MKKDIPTLMKAIRFYDHGGPEVLRYEDVPVPEVGEGEVLVRIHAVGLNPADWRGRAGFLDLPPEVRPKLPLPSIPGFDISGEVVALATGVNQFEIGDLVFGMVRFPPFTSKRGGKAYAQYVTAPVEDLSLKPKTISHLEAAATPMSALTAKQLLDNIDLHEDQTVLINGAAGGVGHFAVQLAKLQGAKVIGVASSRHESFLRKLGVDEYIDYTKCDASDVIQDVDILFDNVGGQNSYKMLQVLKRGGILVPVNYGFHTPDQLKELGIISKGKSVVSNGAQLTEIARLIDLNYIQVAIDSVFPLAEAARAHEKGESGHLQGKIVLCVIE</sequence>
<dbReference type="SUPFAM" id="SSF51735">
    <property type="entry name" value="NAD(P)-binding Rossmann-fold domains"/>
    <property type="match status" value="1"/>
</dbReference>
<dbReference type="GO" id="GO:0008270">
    <property type="term" value="F:zinc ion binding"/>
    <property type="evidence" value="ECO:0007669"/>
    <property type="project" value="InterPro"/>
</dbReference>
<gene>
    <name evidence="2" type="ORF">SAMN05444392_104172</name>
</gene>
<dbReference type="InterPro" id="IPR036291">
    <property type="entry name" value="NAD(P)-bd_dom_sf"/>
</dbReference>
<organism evidence="2 3">
    <name type="scientific">Seinonella peptonophila</name>
    <dbReference type="NCBI Taxonomy" id="112248"/>
    <lineage>
        <taxon>Bacteria</taxon>
        <taxon>Bacillati</taxon>
        <taxon>Bacillota</taxon>
        <taxon>Bacilli</taxon>
        <taxon>Bacillales</taxon>
        <taxon>Thermoactinomycetaceae</taxon>
        <taxon>Seinonella</taxon>
    </lineage>
</organism>